<gene>
    <name evidence="1" type="ORF">HCEG_03698</name>
</gene>
<dbReference type="InterPro" id="IPR015421">
    <property type="entry name" value="PyrdxlP-dep_Trfase_major"/>
</dbReference>
<dbReference type="AlphaFoldDB" id="F0UDR0"/>
<dbReference type="Gene3D" id="3.90.1150.10">
    <property type="entry name" value="Aspartate Aminotransferase, domain 1"/>
    <property type="match status" value="1"/>
</dbReference>
<evidence type="ECO:0000313" key="2">
    <source>
        <dbReference type="Proteomes" id="UP000008142"/>
    </source>
</evidence>
<dbReference type="STRING" id="544711.F0UDR0"/>
<dbReference type="EMBL" id="DS990638">
    <property type="protein sequence ID" value="EGC44483.1"/>
    <property type="molecule type" value="Genomic_DNA"/>
</dbReference>
<dbReference type="InterPro" id="IPR015422">
    <property type="entry name" value="PyrdxlP-dep_Trfase_small"/>
</dbReference>
<dbReference type="HOGENOM" id="CLU_1854632_0_0_1"/>
<protein>
    <submittedName>
        <fullName evidence="1">Uncharacterized protein</fullName>
    </submittedName>
</protein>
<evidence type="ECO:0000313" key="1">
    <source>
        <dbReference type="EMBL" id="EGC44483.1"/>
    </source>
</evidence>
<sequence length="138" mass="15164">MSKTTSSFIEEWANGQKSRGSSVKGSSVFYRNLEAELDTSRAQHSFVALHNQMSNLVDFTSCDVLGIGQSGAIREAFLEEFSQHPQLPVGAHGARLLDGTQSTLRRLRMRSLLFTVRNCPDSHSSAMPMMSSSKHTAS</sequence>
<dbReference type="Proteomes" id="UP000008142">
    <property type="component" value="Unassembled WGS sequence"/>
</dbReference>
<reference evidence="2" key="1">
    <citation type="submission" date="2008-07" db="EMBL/GenBank/DDBJ databases">
        <title>Annotation of Ajellomyces capsulatus strain H88.</title>
        <authorList>
            <person name="Champion M."/>
            <person name="Cuomo C."/>
            <person name="Ma L.-J."/>
            <person name="Henn M.R."/>
            <person name="Sil A."/>
            <person name="Goldman B."/>
            <person name="Young S.K."/>
            <person name="Kodira C.D."/>
            <person name="Zeng Q."/>
            <person name="Koehrsen M."/>
            <person name="Alvarado L."/>
            <person name="Berlin A."/>
            <person name="Borenstein D."/>
            <person name="Chen Z."/>
            <person name="Engels R."/>
            <person name="Freedman E."/>
            <person name="Gellesch M."/>
            <person name="Goldberg J."/>
            <person name="Griggs A."/>
            <person name="Gujja S."/>
            <person name="Heiman D."/>
            <person name="Hepburn T."/>
            <person name="Howarth C."/>
            <person name="Jen D."/>
            <person name="Larson L."/>
            <person name="Lewis B."/>
            <person name="Mehta T."/>
            <person name="Park D."/>
            <person name="Pearson M."/>
            <person name="Roberts A."/>
            <person name="Saif S."/>
            <person name="Shea T."/>
            <person name="Shenoy N."/>
            <person name="Sisk P."/>
            <person name="Stolte C."/>
            <person name="Sykes S."/>
            <person name="Walk T."/>
            <person name="White J."/>
            <person name="Yandava C."/>
            <person name="Klein B."/>
            <person name="McEwen J.G."/>
            <person name="Puccia R."/>
            <person name="Goldman G.H."/>
            <person name="Felipe M.S."/>
            <person name="Nino-Vega G."/>
            <person name="San-Blas G."/>
            <person name="Taylor J."/>
            <person name="Mendoza L."/>
            <person name="Galagan J."/>
            <person name="Nusbaum C."/>
            <person name="Birren B."/>
        </authorList>
    </citation>
    <scope>NUCLEOTIDE SEQUENCE [LARGE SCALE GENOMIC DNA]</scope>
    <source>
        <strain evidence="2">H88</strain>
    </source>
</reference>
<proteinExistence type="predicted"/>
<organism evidence="2">
    <name type="scientific">Ajellomyces capsulatus (strain H88)</name>
    <name type="common">Darling's disease fungus</name>
    <name type="synonym">Histoplasma capsulatum</name>
    <dbReference type="NCBI Taxonomy" id="544711"/>
    <lineage>
        <taxon>Eukaryota</taxon>
        <taxon>Fungi</taxon>
        <taxon>Dikarya</taxon>
        <taxon>Ascomycota</taxon>
        <taxon>Pezizomycotina</taxon>
        <taxon>Eurotiomycetes</taxon>
        <taxon>Eurotiomycetidae</taxon>
        <taxon>Onygenales</taxon>
        <taxon>Ajellomycetaceae</taxon>
        <taxon>Histoplasma</taxon>
    </lineage>
</organism>
<dbReference type="Gene3D" id="3.40.640.10">
    <property type="entry name" value="Type I PLP-dependent aspartate aminotransferase-like (Major domain)"/>
    <property type="match status" value="1"/>
</dbReference>
<accession>F0UDR0</accession>
<name>F0UDR0_AJEC8</name>